<reference evidence="1 2" key="1">
    <citation type="submission" date="2019-04" db="EMBL/GenBank/DDBJ databases">
        <title>Streptomyces lasaliensis sp. nov., an Actinomycete isolated from soil which produces the polyether antibiotic lasalocid.</title>
        <authorList>
            <person name="Erwin G."/>
            <person name="Haber C."/>
        </authorList>
    </citation>
    <scope>NUCLEOTIDE SEQUENCE [LARGE SCALE GENOMIC DNA]</scope>
    <source>
        <strain evidence="1 2">X-537</strain>
    </source>
</reference>
<dbReference type="AlphaFoldDB" id="A0A4U5W4B8"/>
<organism evidence="1 2">
    <name type="scientific">Streptomyces lasalocidi</name>
    <name type="common">Streptomyces lasaliensis</name>
    <dbReference type="NCBI Taxonomy" id="324833"/>
    <lineage>
        <taxon>Bacteria</taxon>
        <taxon>Bacillati</taxon>
        <taxon>Actinomycetota</taxon>
        <taxon>Actinomycetes</taxon>
        <taxon>Kitasatosporales</taxon>
        <taxon>Streptomycetaceae</taxon>
        <taxon>Streptomyces</taxon>
    </lineage>
</organism>
<dbReference type="EMBL" id="SZNQ01000003">
    <property type="protein sequence ID" value="TKS96237.1"/>
    <property type="molecule type" value="Genomic_DNA"/>
</dbReference>
<gene>
    <name evidence="1" type="ORF">E4U91_36600</name>
</gene>
<keyword evidence="2" id="KW-1185">Reference proteome</keyword>
<comment type="caution">
    <text evidence="1">The sequence shown here is derived from an EMBL/GenBank/DDBJ whole genome shotgun (WGS) entry which is preliminary data.</text>
</comment>
<name>A0A4U5W4B8_STRLS</name>
<sequence>MSVRRRVARKIDAANRSARPKKIDNGEAAILTALGDTLDLADEARWPVGISGTSTATVLAWLAVHGWQTVHALRRTVNRMFGAYRGEAETDLGCLCHRRNTPSSAGLCRA</sequence>
<dbReference type="Proteomes" id="UP000305929">
    <property type="component" value="Unassembled WGS sequence"/>
</dbReference>
<proteinExistence type="predicted"/>
<accession>A0A4U5W4B8</accession>
<evidence type="ECO:0000313" key="2">
    <source>
        <dbReference type="Proteomes" id="UP000305929"/>
    </source>
</evidence>
<dbReference type="OrthoDB" id="3188901at2"/>
<protein>
    <submittedName>
        <fullName evidence="1">IS110 family transposase</fullName>
    </submittedName>
</protein>
<evidence type="ECO:0000313" key="1">
    <source>
        <dbReference type="EMBL" id="TKS96237.1"/>
    </source>
</evidence>
<dbReference type="RefSeq" id="WP_137311339.1">
    <property type="nucleotide sequence ID" value="NZ_SZNQ01000003.1"/>
</dbReference>